<dbReference type="InterPro" id="IPR015712">
    <property type="entry name" value="DNA-dir_RNA_pol_su2"/>
</dbReference>
<dbReference type="Pfam" id="PF04565">
    <property type="entry name" value="RNA_pol_Rpb2_3"/>
    <property type="match status" value="1"/>
</dbReference>
<feature type="domain" description="RNA polymerase Rpb2" evidence="13">
    <location>
        <begin position="1258"/>
        <end position="1332"/>
    </location>
</feature>
<evidence type="ECO:0000256" key="11">
    <source>
        <dbReference type="SAM" id="MobiDB-lite"/>
    </source>
</evidence>
<feature type="domain" description="DNA-directed RNA polymerase subunit 2 hybrid-binding" evidence="12">
    <location>
        <begin position="836"/>
        <end position="1255"/>
    </location>
</feature>
<dbReference type="Gene3D" id="3.90.1100.10">
    <property type="match status" value="1"/>
</dbReference>
<dbReference type="GO" id="GO:0003899">
    <property type="term" value="F:DNA-directed RNA polymerase activity"/>
    <property type="evidence" value="ECO:0007669"/>
    <property type="project" value="UniProtKB-EC"/>
</dbReference>
<dbReference type="GO" id="GO:0003677">
    <property type="term" value="F:DNA binding"/>
    <property type="evidence" value="ECO:0007669"/>
    <property type="project" value="InterPro"/>
</dbReference>
<dbReference type="Gene3D" id="3.90.1800.10">
    <property type="entry name" value="RNA polymerase alpha subunit dimerisation domain"/>
    <property type="match status" value="1"/>
</dbReference>
<dbReference type="InterPro" id="IPR007641">
    <property type="entry name" value="RNA_pol_Rpb2_7"/>
</dbReference>
<comment type="function">
    <text evidence="1 10">DNA-dependent RNA polymerase catalyzes the transcription of DNA into RNA using the four ribonucleoside triphosphates as substrates.</text>
</comment>
<dbReference type="Pfam" id="PF04561">
    <property type="entry name" value="RNA_pol_Rpb2_2"/>
    <property type="match status" value="1"/>
</dbReference>
<name>A0A830H3C9_9CHLO</name>
<evidence type="ECO:0000256" key="7">
    <source>
        <dbReference type="ARBA" id="ARBA00026088"/>
    </source>
</evidence>
<dbReference type="InterPro" id="IPR042107">
    <property type="entry name" value="DNA-dir_RNA_pol_bsu_ext_1_sf"/>
</dbReference>
<evidence type="ECO:0000256" key="9">
    <source>
        <dbReference type="RuleBase" id="RU000434"/>
    </source>
</evidence>
<feature type="compositionally biased region" description="Basic and acidic residues" evidence="11">
    <location>
        <begin position="100"/>
        <end position="118"/>
    </location>
</feature>
<keyword evidence="4 10" id="KW-0808">Transferase</keyword>
<dbReference type="CDD" id="cd00653">
    <property type="entry name" value="RNA_pol_B_RPB2"/>
    <property type="match status" value="1"/>
</dbReference>
<evidence type="ECO:0000259" key="15">
    <source>
        <dbReference type="Pfam" id="PF04565"/>
    </source>
</evidence>
<organism evidence="16 17">
    <name type="scientific">Pycnococcus provasolii</name>
    <dbReference type="NCBI Taxonomy" id="41880"/>
    <lineage>
        <taxon>Eukaryota</taxon>
        <taxon>Viridiplantae</taxon>
        <taxon>Chlorophyta</taxon>
        <taxon>Pseudoscourfieldiophyceae</taxon>
        <taxon>Pseudoscourfieldiales</taxon>
        <taxon>Pycnococcaceae</taxon>
        <taxon>Pycnococcus</taxon>
    </lineage>
</organism>
<evidence type="ECO:0000256" key="5">
    <source>
        <dbReference type="ARBA" id="ARBA00022695"/>
    </source>
</evidence>
<evidence type="ECO:0000259" key="14">
    <source>
        <dbReference type="Pfam" id="PF04561"/>
    </source>
</evidence>
<dbReference type="NCBIfam" id="NF001616">
    <property type="entry name" value="PRK00405.1"/>
    <property type="match status" value="1"/>
</dbReference>
<feature type="compositionally biased region" description="Low complexity" evidence="11">
    <location>
        <begin position="24"/>
        <end position="35"/>
    </location>
</feature>
<dbReference type="HAMAP" id="MF_01321">
    <property type="entry name" value="RNApol_bact_RpoB"/>
    <property type="match status" value="1"/>
</dbReference>
<evidence type="ECO:0000256" key="6">
    <source>
        <dbReference type="ARBA" id="ARBA00023163"/>
    </source>
</evidence>
<dbReference type="InterPro" id="IPR037033">
    <property type="entry name" value="DNA-dir_RNAP_su2_hyb_sf"/>
</dbReference>
<dbReference type="Gene3D" id="2.40.270.10">
    <property type="entry name" value="DNA-directed RNA polymerase, subunit 2, domain 6"/>
    <property type="match status" value="1"/>
</dbReference>
<dbReference type="OrthoDB" id="564920at2759"/>
<evidence type="ECO:0000313" key="17">
    <source>
        <dbReference type="Proteomes" id="UP000660262"/>
    </source>
</evidence>
<keyword evidence="5 10" id="KW-0548">Nucleotidyltransferase</keyword>
<protein>
    <recommendedName>
        <fullName evidence="10">DNA-directed RNA polymerase subunit beta</fullName>
        <ecNumber evidence="10">2.7.7.6</ecNumber>
    </recommendedName>
</protein>
<evidence type="ECO:0000256" key="1">
    <source>
        <dbReference type="ARBA" id="ARBA00004026"/>
    </source>
</evidence>
<feature type="domain" description="RNA polymerase Rpb2" evidence="14">
    <location>
        <begin position="350"/>
        <end position="566"/>
    </location>
</feature>
<evidence type="ECO:0000256" key="2">
    <source>
        <dbReference type="ARBA" id="ARBA00006835"/>
    </source>
</evidence>
<dbReference type="GO" id="GO:0006351">
    <property type="term" value="P:DNA-templated transcription"/>
    <property type="evidence" value="ECO:0007669"/>
    <property type="project" value="InterPro"/>
</dbReference>
<dbReference type="Pfam" id="PF00562">
    <property type="entry name" value="RNA_pol_Rpb2_6"/>
    <property type="match status" value="1"/>
</dbReference>
<feature type="domain" description="RNA polymerase Rpb2" evidence="15">
    <location>
        <begin position="624"/>
        <end position="692"/>
    </location>
</feature>
<keyword evidence="17" id="KW-1185">Reference proteome</keyword>
<dbReference type="PANTHER" id="PTHR20856">
    <property type="entry name" value="DNA-DIRECTED RNA POLYMERASE I SUBUNIT 2"/>
    <property type="match status" value="1"/>
</dbReference>
<accession>A0A830H3C9</accession>
<keyword evidence="3 10" id="KW-0240">DNA-directed RNA polymerase</keyword>
<feature type="compositionally biased region" description="Polar residues" evidence="11">
    <location>
        <begin position="42"/>
        <end position="51"/>
    </location>
</feature>
<dbReference type="GO" id="GO:0000428">
    <property type="term" value="C:DNA-directed RNA polymerase complex"/>
    <property type="evidence" value="ECO:0007669"/>
    <property type="project" value="UniProtKB-KW"/>
</dbReference>
<dbReference type="InterPro" id="IPR014724">
    <property type="entry name" value="RNA_pol_RPB2_OB-fold"/>
</dbReference>
<evidence type="ECO:0000256" key="4">
    <source>
        <dbReference type="ARBA" id="ARBA00022679"/>
    </source>
</evidence>
<evidence type="ECO:0000256" key="3">
    <source>
        <dbReference type="ARBA" id="ARBA00022478"/>
    </source>
</evidence>
<dbReference type="Gene3D" id="3.90.1110.10">
    <property type="entry name" value="RNA polymerase Rpb2, domain 2"/>
    <property type="match status" value="1"/>
</dbReference>
<comment type="caution">
    <text evidence="16">The sequence shown here is derived from an EMBL/GenBank/DDBJ whole genome shotgun (WGS) entry which is preliminary data.</text>
</comment>
<evidence type="ECO:0000256" key="10">
    <source>
        <dbReference type="RuleBase" id="RU363031"/>
    </source>
</evidence>
<comment type="subunit">
    <text evidence="7">In plastids the minimal PEP RNA polymerase catalytic core is composed of four subunits: alpha, beta, beta', and beta''. When a (nuclear-encoded) sigma factor is associated with the core the holoenzyme is formed, which can initiate transcription.</text>
</comment>
<dbReference type="SUPFAM" id="SSF64484">
    <property type="entry name" value="beta and beta-prime subunits of DNA dependent RNA-polymerase"/>
    <property type="match status" value="1"/>
</dbReference>
<dbReference type="PROSITE" id="PS01166">
    <property type="entry name" value="RNA_POL_BETA"/>
    <property type="match status" value="1"/>
</dbReference>
<reference evidence="16" key="1">
    <citation type="submission" date="2020-10" db="EMBL/GenBank/DDBJ databases">
        <title>Unveiling of a novel bifunctional photoreceptor, Dualchrome1, isolated from a cosmopolitan green alga.</title>
        <authorList>
            <person name="Suzuki S."/>
            <person name="Kawachi M."/>
        </authorList>
    </citation>
    <scope>NUCLEOTIDE SEQUENCE</scope>
    <source>
        <strain evidence="16">NIES 2893</strain>
    </source>
</reference>
<dbReference type="InterPro" id="IPR007120">
    <property type="entry name" value="DNA-dir_RNAP_su2_dom"/>
</dbReference>
<dbReference type="Proteomes" id="UP000660262">
    <property type="component" value="Unassembled WGS sequence"/>
</dbReference>
<evidence type="ECO:0000256" key="8">
    <source>
        <dbReference type="ARBA" id="ARBA00048552"/>
    </source>
</evidence>
<evidence type="ECO:0000259" key="12">
    <source>
        <dbReference type="Pfam" id="PF00562"/>
    </source>
</evidence>
<evidence type="ECO:0000259" key="13">
    <source>
        <dbReference type="Pfam" id="PF04560"/>
    </source>
</evidence>
<dbReference type="Gene3D" id="2.40.50.100">
    <property type="match status" value="1"/>
</dbReference>
<comment type="catalytic activity">
    <reaction evidence="8 10">
        <text>RNA(n) + a ribonucleoside 5'-triphosphate = RNA(n+1) + diphosphate</text>
        <dbReference type="Rhea" id="RHEA:21248"/>
        <dbReference type="Rhea" id="RHEA-COMP:14527"/>
        <dbReference type="Rhea" id="RHEA-COMP:17342"/>
        <dbReference type="ChEBI" id="CHEBI:33019"/>
        <dbReference type="ChEBI" id="CHEBI:61557"/>
        <dbReference type="ChEBI" id="CHEBI:140395"/>
        <dbReference type="EC" id="2.7.7.6"/>
    </reaction>
</comment>
<sequence length="1349" mass="150610">MPVVPLCGVRFPRTHASSGPPPASSSSSSRPQRASVKPLATGSPSGSSSHPFVNAATVETPAGASSMAEQSGGGVVHPGKYRRRTRPDPYGRQQGGAYTDTRKDLPPPFPDDGRDRRGGLNVVDLPDLVTMQRESFLRFIQYGMPNEMRRLLNYNISYTARDERISPRQEAEQKYSWRTTSIKERAPDAEHGGANEADHPFIDPMANVPPPQTLNERDLGLGLVVHEVLHPLHFKFERPTLTAEECLVEGRTYSARVWAPVSVSVQPKRDADENVESSAEDAWREALVHYYASYPSAPPPPATGANGEAQVPKEIHRMGWVHMADVPLLTDTGHFVINGINKVVVSQIVRAPGVYFTEELDYAHGNLPYRTFTATIITSYGVWMRVEFDKFGRLFMKLDKSTKVNLIVLLQAMGMPLSRILAGFRHPEFVRRNCMAPDLRGKPAHPGTQEEAIKELMALLSKKRRSLAMINTSNTQAVSQIVSADAATIEMGMREIYTRFLDPMRYELGREGRIALNAKLNLSIPLEFGYVTPEDLLAIGDRLVQMFYHKETPLDDIDHLQNRRVRSVGEYMTEALRRGTNNVAEYCKRKARSGRSGKKPDPFRWDHRVWTNALSSVTGGIFAQLMDQSNPLAEVTHKRRITQMGPGGISGDRVSMEIRDVHPSHFGRICFIETPEGWNAGLVMSLTAFARVGSGGLIESPFHLCRDGYIDTRMRPRFLTAMQEYYLFASLGDYLASPEGKIPTVTKTQELTYRHQGDYKFARNNSKLNITPVSSCSFMSVATACIPFLEHDDCNRALMGSNMQRQSVTLLNPERPIVGTGFEPIVVADTGSSVRAQEAGVVTKSHADEIVVRYSGEVDGKPALRRYPLKRYFQTNQNTTGRQRPVVRRGQLVQAGDLLADGISCVKGDLSLGTNVRVAYIPWSGYNYEDSIIVSNRMLDEDRFTSMHVKKYSTSVEDHMLKDGSELSETLTRELPGYSPSELCHLDERGIVRVGSVVFDKMVLVGKTVPRDSTELPPEVALLQAILGEEAKQVRDVSLRLPWGIKGRVVDVKVHTDMETPPVRRGKQATSAPREPRISSVQVKVMIQRRLRIGDKLAGRHGNKGVVSKIVPPCDMPHLPDGQPVDIILNPLGVPSRMNVGQLYEALLGLAGYYMDESYRLAPFQSKWGYRATEKLVYTKLHDAAKRTGHRWLFHPEHPGKFPLTDGRTGRVFDQPVLAGVSHFLKLYHMVEEKFHVRSTGSYSFILNQPMGGRKSKGGQRVGEMEIWALQGYGAAHILQELLTVKADDIKQRQMMQLSIVRTGLVPKGNVSEGFKAIVSYMKALCLDVEMFEGKMARGDLNRVDLRYK</sequence>
<feature type="region of interest" description="Disordered" evidence="11">
    <location>
        <begin position="1"/>
        <end position="119"/>
    </location>
</feature>
<dbReference type="GO" id="GO:0032549">
    <property type="term" value="F:ribonucleoside binding"/>
    <property type="evidence" value="ECO:0007669"/>
    <property type="project" value="InterPro"/>
</dbReference>
<dbReference type="InterPro" id="IPR007121">
    <property type="entry name" value="RNA_pol_bsu_CS"/>
</dbReference>
<keyword evidence="6 10" id="KW-0804">Transcription</keyword>
<dbReference type="Pfam" id="PF04560">
    <property type="entry name" value="RNA_pol_Rpb2_7"/>
    <property type="match status" value="1"/>
</dbReference>
<gene>
    <name evidence="16" type="ORF">PPROV_000026000</name>
</gene>
<dbReference type="Gene3D" id="2.40.50.150">
    <property type="match status" value="1"/>
</dbReference>
<dbReference type="InterPro" id="IPR037034">
    <property type="entry name" value="RNA_pol_Rpb2_2_sf"/>
</dbReference>
<proteinExistence type="inferred from homology"/>
<dbReference type="Gene3D" id="2.30.150.10">
    <property type="entry name" value="DNA-directed RNA polymerase, beta subunit, external 1 domain"/>
    <property type="match status" value="1"/>
</dbReference>
<dbReference type="InterPro" id="IPR010243">
    <property type="entry name" value="RNA_pol_bsu_bac"/>
</dbReference>
<dbReference type="InterPro" id="IPR007642">
    <property type="entry name" value="RNA_pol_Rpb2_2"/>
</dbReference>
<dbReference type="EMBL" id="BNJQ01000001">
    <property type="protein sequence ID" value="GHP01504.1"/>
    <property type="molecule type" value="Genomic_DNA"/>
</dbReference>
<dbReference type="EC" id="2.7.7.6" evidence="10"/>
<dbReference type="InterPro" id="IPR007645">
    <property type="entry name" value="RNA_pol_Rpb2_3"/>
</dbReference>
<comment type="similarity">
    <text evidence="2 9">Belongs to the RNA polymerase beta chain family.</text>
</comment>
<evidence type="ECO:0000313" key="16">
    <source>
        <dbReference type="EMBL" id="GHP01504.1"/>
    </source>
</evidence>